<evidence type="ECO:0000313" key="1">
    <source>
        <dbReference type="Proteomes" id="UP000887569"/>
    </source>
</evidence>
<reference evidence="2" key="1">
    <citation type="submission" date="2022-11" db="UniProtKB">
        <authorList>
            <consortium name="WormBaseParasite"/>
        </authorList>
    </citation>
    <scope>IDENTIFICATION</scope>
</reference>
<dbReference type="WBParaSite" id="PgR008_g097_t01">
    <property type="protein sequence ID" value="PgR008_g097_t01"/>
    <property type="gene ID" value="PgR008_g097"/>
</dbReference>
<accession>A0A915AJG2</accession>
<protein>
    <submittedName>
        <fullName evidence="2">Uncharacterized protein</fullName>
    </submittedName>
</protein>
<dbReference type="AlphaFoldDB" id="A0A915AJG2"/>
<sequence length="87" mass="10217">MSISGVSMSKISSLANSSGKETSPSLLYGIFLFINEFIPPKDIKLYFRYVRKSQHFFKMRIHKTHFEGRSIFRNNGNHLKMRFSVKR</sequence>
<dbReference type="Proteomes" id="UP000887569">
    <property type="component" value="Unplaced"/>
</dbReference>
<name>A0A915AJG2_PARUN</name>
<organism evidence="1 2">
    <name type="scientific">Parascaris univalens</name>
    <name type="common">Nematode worm</name>
    <dbReference type="NCBI Taxonomy" id="6257"/>
    <lineage>
        <taxon>Eukaryota</taxon>
        <taxon>Metazoa</taxon>
        <taxon>Ecdysozoa</taxon>
        <taxon>Nematoda</taxon>
        <taxon>Chromadorea</taxon>
        <taxon>Rhabditida</taxon>
        <taxon>Spirurina</taxon>
        <taxon>Ascaridomorpha</taxon>
        <taxon>Ascaridoidea</taxon>
        <taxon>Ascarididae</taxon>
        <taxon>Parascaris</taxon>
    </lineage>
</organism>
<keyword evidence="1" id="KW-1185">Reference proteome</keyword>
<evidence type="ECO:0000313" key="2">
    <source>
        <dbReference type="WBParaSite" id="PgR008_g097_t01"/>
    </source>
</evidence>
<proteinExistence type="predicted"/>